<dbReference type="Gene3D" id="3.60.21.10">
    <property type="match status" value="1"/>
</dbReference>
<keyword evidence="3" id="KW-0479">Metal-binding</keyword>
<evidence type="ECO:0000256" key="5">
    <source>
        <dbReference type="ARBA" id="ARBA00023211"/>
    </source>
</evidence>
<keyword evidence="5" id="KW-0464">Manganese</keyword>
<dbReference type="Pfam" id="PF00149">
    <property type="entry name" value="Metallophos"/>
    <property type="match status" value="1"/>
</dbReference>
<reference evidence="7" key="1">
    <citation type="submission" date="2021-03" db="EMBL/GenBank/DDBJ databases">
        <title>Taxonomic study of Clostridium polyendosporum from meadow-gley soil under rice.</title>
        <authorList>
            <person name="Kobayashi H."/>
            <person name="Tanizawa Y."/>
            <person name="Yagura M."/>
        </authorList>
    </citation>
    <scope>NUCLEOTIDE SEQUENCE</scope>
    <source>
        <strain evidence="7">JCM 30710</strain>
    </source>
</reference>
<dbReference type="Proteomes" id="UP000679179">
    <property type="component" value="Unassembled WGS sequence"/>
</dbReference>
<feature type="domain" description="Calcineurin-like phosphoesterase" evidence="6">
    <location>
        <begin position="28"/>
        <end position="242"/>
    </location>
</feature>
<keyword evidence="4" id="KW-0472">Membrane</keyword>
<dbReference type="InterPro" id="IPR043461">
    <property type="entry name" value="LpxH-like"/>
</dbReference>
<gene>
    <name evidence="7" type="ORF">CPJCM30710_20520</name>
</gene>
<dbReference type="SUPFAM" id="SSF56300">
    <property type="entry name" value="Metallo-dependent phosphatases"/>
    <property type="match status" value="1"/>
</dbReference>
<organism evidence="7 8">
    <name type="scientific">Clostridium polyendosporum</name>
    <dbReference type="NCBI Taxonomy" id="69208"/>
    <lineage>
        <taxon>Bacteria</taxon>
        <taxon>Bacillati</taxon>
        <taxon>Bacillota</taxon>
        <taxon>Clostridia</taxon>
        <taxon>Eubacteriales</taxon>
        <taxon>Clostridiaceae</taxon>
        <taxon>Clostridium</taxon>
    </lineage>
</organism>
<dbReference type="AlphaFoldDB" id="A0A919VH72"/>
<dbReference type="InterPro" id="IPR004843">
    <property type="entry name" value="Calcineurin-like_PHP"/>
</dbReference>
<dbReference type="GO" id="GO:0008758">
    <property type="term" value="F:UDP-2,3-diacylglucosamine hydrolase activity"/>
    <property type="evidence" value="ECO:0007669"/>
    <property type="project" value="TreeGrafter"/>
</dbReference>
<dbReference type="PANTHER" id="PTHR34990">
    <property type="entry name" value="UDP-2,3-DIACYLGLUCOSAMINE HYDROLASE-RELATED"/>
    <property type="match status" value="1"/>
</dbReference>
<dbReference type="GO" id="GO:0046872">
    <property type="term" value="F:metal ion binding"/>
    <property type="evidence" value="ECO:0007669"/>
    <property type="project" value="UniProtKB-KW"/>
</dbReference>
<evidence type="ECO:0000259" key="6">
    <source>
        <dbReference type="Pfam" id="PF00149"/>
    </source>
</evidence>
<keyword evidence="2" id="KW-0997">Cell inner membrane</keyword>
<keyword evidence="8" id="KW-1185">Reference proteome</keyword>
<dbReference type="PANTHER" id="PTHR34990:SF2">
    <property type="entry name" value="BLL8164 PROTEIN"/>
    <property type="match status" value="1"/>
</dbReference>
<dbReference type="GO" id="GO:0016020">
    <property type="term" value="C:membrane"/>
    <property type="evidence" value="ECO:0007669"/>
    <property type="project" value="GOC"/>
</dbReference>
<evidence type="ECO:0000256" key="4">
    <source>
        <dbReference type="ARBA" id="ARBA00023136"/>
    </source>
</evidence>
<accession>A0A919VH72</accession>
<evidence type="ECO:0000313" key="7">
    <source>
        <dbReference type="EMBL" id="GIM29386.1"/>
    </source>
</evidence>
<dbReference type="GO" id="GO:0009245">
    <property type="term" value="P:lipid A biosynthetic process"/>
    <property type="evidence" value="ECO:0007669"/>
    <property type="project" value="TreeGrafter"/>
</dbReference>
<proteinExistence type="predicted"/>
<comment type="caution">
    <text evidence="7">The sequence shown here is derived from an EMBL/GenBank/DDBJ whole genome shotgun (WGS) entry which is preliminary data.</text>
</comment>
<name>A0A919VH72_9CLOT</name>
<evidence type="ECO:0000313" key="8">
    <source>
        <dbReference type="Proteomes" id="UP000679179"/>
    </source>
</evidence>
<keyword evidence="1" id="KW-1003">Cell membrane</keyword>
<sequence length="307" mass="35745">MGEFMGKKNILNKIMSKSPIININDNSKIVFISDCHRGDGSFKDNFLPNANIYITALNYYYNNGFTYIEIGDSDELWEIKHLKDIYETYIDVFNILLKFKENNRFYMIWGNHDEVKKKARFREKICKRELKMEGETCLYKLYNDLTIYEGLVLEYTSSNSSGITKKQSFFVVHGHQLDCINYNLSIIAKYLVRYVWSFLEVNFGFKNNTSPAKSHTKRDVIDRKIQKWAGENNQPIITGHTHNTRFPNPSENPYFNDGCCVQPYSISTIEIESGKISLVKWSVKTMNDGVLIIKRVCIGGPEFITKY</sequence>
<dbReference type="EMBL" id="BOPZ01000016">
    <property type="protein sequence ID" value="GIM29386.1"/>
    <property type="molecule type" value="Genomic_DNA"/>
</dbReference>
<evidence type="ECO:0000256" key="1">
    <source>
        <dbReference type="ARBA" id="ARBA00022475"/>
    </source>
</evidence>
<evidence type="ECO:0000256" key="2">
    <source>
        <dbReference type="ARBA" id="ARBA00022519"/>
    </source>
</evidence>
<evidence type="ECO:0000256" key="3">
    <source>
        <dbReference type="ARBA" id="ARBA00022723"/>
    </source>
</evidence>
<protein>
    <recommendedName>
        <fullName evidence="6">Calcineurin-like phosphoesterase domain-containing protein</fullName>
    </recommendedName>
</protein>
<dbReference type="InterPro" id="IPR029052">
    <property type="entry name" value="Metallo-depent_PP-like"/>
</dbReference>